<evidence type="ECO:0000313" key="3">
    <source>
        <dbReference type="Proteomes" id="UP000320244"/>
    </source>
</evidence>
<sequence>MFKRPKKPVFPAYGSSVPKPFADLEPEGPTSPLTKLSRAPRLPPEARELLRQIDTMSTTTLRHLAELPGANVLAVVRVETIRDNDAPDVVAAFLGVPLQQVDAVLIDGRTAAQVLIDDLQVLASAVQTELSAARSSGSVTPAMVQHRFIADKYGSLPPEADPS</sequence>
<evidence type="ECO:0000313" key="2">
    <source>
        <dbReference type="EMBL" id="TWP38506.1"/>
    </source>
</evidence>
<accession>A0A563E7K3</accession>
<feature type="region of interest" description="Disordered" evidence="1">
    <location>
        <begin position="1"/>
        <end position="40"/>
    </location>
</feature>
<keyword evidence="3" id="KW-1185">Reference proteome</keyword>
<gene>
    <name evidence="2" type="ORF">FGL98_01535</name>
</gene>
<reference evidence="2 3" key="1">
    <citation type="submission" date="2019-05" db="EMBL/GenBank/DDBJ databases">
        <authorList>
            <person name="Lee S.D."/>
        </authorList>
    </citation>
    <scope>NUCLEOTIDE SEQUENCE [LARGE SCALE GENOMIC DNA]</scope>
    <source>
        <strain evidence="2 3">C5-26</strain>
    </source>
</reference>
<reference evidence="2 3" key="2">
    <citation type="submission" date="2019-08" db="EMBL/GenBank/DDBJ databases">
        <title>Jejuicoccus antrihumi gen. nov., sp. nov., a new member of the family Dermacoccaceae isolated from a cave.</title>
        <authorList>
            <person name="Schumann P."/>
            <person name="Kim I.S."/>
        </authorList>
    </citation>
    <scope>NUCLEOTIDE SEQUENCE [LARGE SCALE GENOMIC DNA]</scope>
    <source>
        <strain evidence="2 3">C5-26</strain>
    </source>
</reference>
<comment type="caution">
    <text evidence="2">The sequence shown here is derived from an EMBL/GenBank/DDBJ whole genome shotgun (WGS) entry which is preliminary data.</text>
</comment>
<protein>
    <submittedName>
        <fullName evidence="2">Uncharacterized protein</fullName>
    </submittedName>
</protein>
<dbReference type="OrthoDB" id="2897536at2"/>
<dbReference type="Proteomes" id="UP000320244">
    <property type="component" value="Unassembled WGS sequence"/>
</dbReference>
<evidence type="ECO:0000256" key="1">
    <source>
        <dbReference type="SAM" id="MobiDB-lite"/>
    </source>
</evidence>
<dbReference type="EMBL" id="VCQV01000002">
    <property type="protein sequence ID" value="TWP38506.1"/>
    <property type="molecule type" value="Genomic_DNA"/>
</dbReference>
<dbReference type="RefSeq" id="WP_146314909.1">
    <property type="nucleotide sequence ID" value="NZ_VCQV01000002.1"/>
</dbReference>
<proteinExistence type="predicted"/>
<organism evidence="2 3">
    <name type="scientific">Leekyejoonella antrihumi</name>
    <dbReference type="NCBI Taxonomy" id="1660198"/>
    <lineage>
        <taxon>Bacteria</taxon>
        <taxon>Bacillati</taxon>
        <taxon>Actinomycetota</taxon>
        <taxon>Actinomycetes</taxon>
        <taxon>Micrococcales</taxon>
        <taxon>Dermacoccaceae</taxon>
        <taxon>Leekyejoonella</taxon>
    </lineage>
</organism>
<name>A0A563E7K3_9MICO</name>
<dbReference type="AlphaFoldDB" id="A0A563E7K3"/>